<keyword evidence="13 21" id="KW-0175">Coiled coil</keyword>
<dbReference type="FunFam" id="2.40.100.10:FF:000018">
    <property type="entry name" value="Peptidyl-prolyl cis-trans isomerase-like 2"/>
    <property type="match status" value="1"/>
</dbReference>
<keyword evidence="6" id="KW-1017">Isopeptide bond</keyword>
<evidence type="ECO:0000256" key="20">
    <source>
        <dbReference type="ARBA" id="ARBA00079124"/>
    </source>
</evidence>
<dbReference type="InterPro" id="IPR013083">
    <property type="entry name" value="Znf_RING/FYVE/PHD"/>
</dbReference>
<dbReference type="AlphaFoldDB" id="A0A8C2U8L2"/>
<keyword evidence="11" id="KW-0832">Ubl conjugation</keyword>
<dbReference type="InterPro" id="IPR003613">
    <property type="entry name" value="Ubox_domain"/>
</dbReference>
<dbReference type="Proteomes" id="UP000694412">
    <property type="component" value="Chromosome 15"/>
</dbReference>
<feature type="coiled-coil region" evidence="21">
    <location>
        <begin position="408"/>
        <end position="441"/>
    </location>
</feature>
<comment type="function">
    <text evidence="16">Has a ubiquitin-protein ligase activity acting as an E3 ubiquitin protein ligase or as an ubiquitin-ubiquitin ligase promoting elongation of ubiquitin chains on substrates. By mediating 'Lys-48'-linked polyubiquitination of proteins could target them for proteasomal degradation. May also function as a chaperone, playing a role in transport to the cell membrane of BSG/Basigin for instance. Probable inactive PPIase with no peptidyl-prolyl cis-trans isomerase activity. As a component of the minor spliceosome, involved in the splicing of U12-type introns in pre-mRNAs.</text>
</comment>
<dbReference type="PROSITE" id="PS50072">
    <property type="entry name" value="CSA_PPIASE_2"/>
    <property type="match status" value="1"/>
</dbReference>
<dbReference type="PRINTS" id="PR00153">
    <property type="entry name" value="CSAPPISMRASE"/>
</dbReference>
<keyword evidence="10" id="KW-0833">Ubl conjugation pathway</keyword>
<evidence type="ECO:0000256" key="2">
    <source>
        <dbReference type="ARBA" id="ARBA00004123"/>
    </source>
</evidence>
<evidence type="ECO:0000256" key="9">
    <source>
        <dbReference type="ARBA" id="ARBA00022728"/>
    </source>
</evidence>
<evidence type="ECO:0000256" key="14">
    <source>
        <dbReference type="ARBA" id="ARBA00023187"/>
    </source>
</evidence>
<organism evidence="25 26">
    <name type="scientific">Coturnix japonica</name>
    <name type="common">Japanese quail</name>
    <name type="synonym">Coturnix coturnix japonica</name>
    <dbReference type="NCBI Taxonomy" id="93934"/>
    <lineage>
        <taxon>Eukaryota</taxon>
        <taxon>Metazoa</taxon>
        <taxon>Chordata</taxon>
        <taxon>Craniata</taxon>
        <taxon>Vertebrata</taxon>
        <taxon>Euteleostomi</taxon>
        <taxon>Archelosauria</taxon>
        <taxon>Archosauria</taxon>
        <taxon>Dinosauria</taxon>
        <taxon>Saurischia</taxon>
        <taxon>Theropoda</taxon>
        <taxon>Coelurosauria</taxon>
        <taxon>Aves</taxon>
        <taxon>Neognathae</taxon>
        <taxon>Galloanserae</taxon>
        <taxon>Galliformes</taxon>
        <taxon>Phasianidae</taxon>
        <taxon>Perdicinae</taxon>
        <taxon>Coturnix</taxon>
    </lineage>
</organism>
<reference evidence="25" key="2">
    <citation type="submission" date="2025-08" db="UniProtKB">
        <authorList>
            <consortium name="Ensembl"/>
        </authorList>
    </citation>
    <scope>IDENTIFICATION</scope>
</reference>
<feature type="domain" description="PPIase cyclophilin-type" evidence="23">
    <location>
        <begin position="261"/>
        <end position="403"/>
    </location>
</feature>
<dbReference type="PANTHER" id="PTHR45625">
    <property type="entry name" value="PEPTIDYL-PROLYL CIS-TRANS ISOMERASE-RELATED"/>
    <property type="match status" value="1"/>
</dbReference>
<keyword evidence="12" id="KW-0007">Acetylation</keyword>
<accession>A0A8C2U8L2</accession>
<dbReference type="SUPFAM" id="SSF57850">
    <property type="entry name" value="RING/U-box"/>
    <property type="match status" value="1"/>
</dbReference>
<dbReference type="FunFam" id="3.30.40.10:FF:000079">
    <property type="entry name" value="Peptidyl-prolyl cis-trans isomerase 2"/>
    <property type="match status" value="1"/>
</dbReference>
<dbReference type="GO" id="GO:0061630">
    <property type="term" value="F:ubiquitin protein ligase activity"/>
    <property type="evidence" value="ECO:0007669"/>
    <property type="project" value="UniProtKB-EC"/>
</dbReference>
<evidence type="ECO:0000256" key="13">
    <source>
        <dbReference type="ARBA" id="ARBA00023054"/>
    </source>
</evidence>
<keyword evidence="14" id="KW-0508">mRNA splicing</keyword>
<evidence type="ECO:0000256" key="18">
    <source>
        <dbReference type="ARBA" id="ARBA00073734"/>
    </source>
</evidence>
<dbReference type="PANTHER" id="PTHR45625:SF1">
    <property type="entry name" value="RING-TYPE E3 UBIQUITIN-PROTEIN LIGASE PPIL2"/>
    <property type="match status" value="1"/>
</dbReference>
<dbReference type="InterPro" id="IPR002130">
    <property type="entry name" value="Cyclophilin-type_PPIase_dom"/>
</dbReference>
<keyword evidence="15" id="KW-0539">Nucleus</keyword>
<dbReference type="SUPFAM" id="SSF50891">
    <property type="entry name" value="Cyclophilin-like"/>
    <property type="match status" value="1"/>
</dbReference>
<keyword evidence="8" id="KW-0808">Transferase</keyword>
<evidence type="ECO:0000256" key="6">
    <source>
        <dbReference type="ARBA" id="ARBA00022499"/>
    </source>
</evidence>
<evidence type="ECO:0000313" key="25">
    <source>
        <dbReference type="Ensembl" id="ENSCJPP00005024124.1"/>
    </source>
</evidence>
<dbReference type="GO" id="GO:0006457">
    <property type="term" value="P:protein folding"/>
    <property type="evidence" value="ECO:0007669"/>
    <property type="project" value="InterPro"/>
</dbReference>
<evidence type="ECO:0000256" key="19">
    <source>
        <dbReference type="ARBA" id="ARBA00078275"/>
    </source>
</evidence>
<dbReference type="SMART" id="SM00504">
    <property type="entry name" value="Ubox"/>
    <property type="match status" value="1"/>
</dbReference>
<feature type="domain" description="U-box" evidence="24">
    <location>
        <begin position="11"/>
        <end position="84"/>
    </location>
</feature>
<keyword evidence="7" id="KW-0507">mRNA processing</keyword>
<comment type="catalytic activity">
    <reaction evidence="1">
        <text>S-ubiquitinyl-[E2 ubiquitin-conjugating enzyme]-L-cysteine + [acceptor protein]-L-lysine = [E2 ubiquitin-conjugating enzyme]-L-cysteine + N(6)-ubiquitinyl-[acceptor protein]-L-lysine.</text>
        <dbReference type="EC" id="2.3.2.27"/>
    </reaction>
</comment>
<evidence type="ECO:0000256" key="15">
    <source>
        <dbReference type="ARBA" id="ARBA00023242"/>
    </source>
</evidence>
<evidence type="ECO:0000256" key="8">
    <source>
        <dbReference type="ARBA" id="ARBA00022679"/>
    </source>
</evidence>
<dbReference type="PROSITE" id="PS00170">
    <property type="entry name" value="CSA_PPIASE_1"/>
    <property type="match status" value="1"/>
</dbReference>
<reference evidence="25" key="1">
    <citation type="submission" date="2015-11" db="EMBL/GenBank/DDBJ databases">
        <authorList>
            <consortium name="International Coturnix japonica Genome Analysis Consortium"/>
            <person name="Warren W."/>
            <person name="Burt D.W."/>
            <person name="Antin P.B."/>
            <person name="Lanford R."/>
            <person name="Gros J."/>
            <person name="Wilson R.K."/>
        </authorList>
    </citation>
    <scope>NUCLEOTIDE SEQUENCE [LARGE SCALE GENOMIC DNA]</scope>
</reference>
<evidence type="ECO:0000256" key="17">
    <source>
        <dbReference type="ARBA" id="ARBA00061807"/>
    </source>
</evidence>
<protein>
    <recommendedName>
        <fullName evidence="18">RING-type E3 ubiquitin-protein ligase PPIL2</fullName>
        <ecNumber evidence="5">2.3.2.27</ecNumber>
    </recommendedName>
    <alternativeName>
        <fullName evidence="20">CYC4</fullName>
    </alternativeName>
    <alternativeName>
        <fullName evidence="19">Probable inactive peptidyl-prolyl cis-trans isomerase-like 2</fullName>
    </alternativeName>
</protein>
<evidence type="ECO:0000259" key="23">
    <source>
        <dbReference type="PROSITE" id="PS50072"/>
    </source>
</evidence>
<dbReference type="Pfam" id="PF00160">
    <property type="entry name" value="Pro_isomerase"/>
    <property type="match status" value="1"/>
</dbReference>
<evidence type="ECO:0000256" key="1">
    <source>
        <dbReference type="ARBA" id="ARBA00000900"/>
    </source>
</evidence>
<evidence type="ECO:0000259" key="24">
    <source>
        <dbReference type="PROSITE" id="PS51698"/>
    </source>
</evidence>
<dbReference type="EC" id="2.3.2.27" evidence="5"/>
<dbReference type="Gene3D" id="2.40.100.10">
    <property type="entry name" value="Cyclophilin-like"/>
    <property type="match status" value="1"/>
</dbReference>
<comment type="subunit">
    <text evidence="17">Component of the minor spliceosome, which splices U12-type introns. Within this complex, interacts with PRPF8/PRP8, EFTUD2/SNU114 and PLRG1. Interacts with isoform 2 of BSG. Interacts (via the PPIase cyclophilin-type domain) with CRNKL1; they may form a trimeric complex with HSP90.</text>
</comment>
<evidence type="ECO:0000256" key="21">
    <source>
        <dbReference type="SAM" id="Coils"/>
    </source>
</evidence>
<name>A0A8C2U8L2_COTJA</name>
<dbReference type="Gene3D" id="3.30.40.10">
    <property type="entry name" value="Zinc/RING finger domain, C3HC4 (zinc finger)"/>
    <property type="match status" value="1"/>
</dbReference>
<evidence type="ECO:0000256" key="5">
    <source>
        <dbReference type="ARBA" id="ARBA00012483"/>
    </source>
</evidence>
<evidence type="ECO:0000256" key="12">
    <source>
        <dbReference type="ARBA" id="ARBA00022990"/>
    </source>
</evidence>
<evidence type="ECO:0000256" key="10">
    <source>
        <dbReference type="ARBA" id="ARBA00022786"/>
    </source>
</evidence>
<dbReference type="GO" id="GO:0003755">
    <property type="term" value="F:peptidyl-prolyl cis-trans isomerase activity"/>
    <property type="evidence" value="ECO:0007669"/>
    <property type="project" value="InterPro"/>
</dbReference>
<evidence type="ECO:0000313" key="26">
    <source>
        <dbReference type="Proteomes" id="UP000694412"/>
    </source>
</evidence>
<dbReference type="InterPro" id="IPR029000">
    <property type="entry name" value="Cyclophilin-like_dom_sf"/>
</dbReference>
<evidence type="ECO:0000256" key="16">
    <source>
        <dbReference type="ARBA" id="ARBA00059251"/>
    </source>
</evidence>
<keyword evidence="26" id="KW-1185">Reference proteome</keyword>
<dbReference type="GO" id="GO:0071013">
    <property type="term" value="C:catalytic step 2 spliceosome"/>
    <property type="evidence" value="ECO:0007669"/>
    <property type="project" value="TreeGrafter"/>
</dbReference>
<sequence length="491" mass="54926">YGGKKAADFAKTSVFFPPSLSLQPFEYPVCTPDGTVFDILSIVPWIKKYGTNPITGEKLDAKSLIKLNFAKNSEGKYHCPVLFTVFTNNSHIVAIKTTGNVFAYEAVEQLNIRPKCYKDLLTDEPFTRQDIVTLQDPTNLDKFNVSNFFHVKNNIKVVDPDEEKAKLDPSYYLKNTNTETRETLLELYKEFKGDEILAATMKAPEKKKVDKLNAAHYSTGAVSASFTSTAMVPETTHEAAAIEDDVVRYQYVKKKGYVRLHTNKGDLNLELHCDMTPRTCENFIKLCKKNYYDGTIFHRSIRNFVIQGGDPTGTGTGEAVGTPRKRDPSLSAEGFSMSCNANPYVFILSSFITFRSCAYLDKKHTVFGRVVGGFETLTAMENVESDPKTDRPKEEIRIEATTVFVDPYEEADAQVAAEREKVQLEEEAAKTKAEMVPLKKEVQTPKTYRQGVGKYINMAAAKRSVEDDGPSTSTAAKKEKKSTGFGDFSSW</sequence>
<evidence type="ECO:0000256" key="22">
    <source>
        <dbReference type="SAM" id="MobiDB-lite"/>
    </source>
</evidence>
<comment type="subcellular location">
    <subcellularLocation>
        <location evidence="2">Nucleus</location>
    </subcellularLocation>
</comment>
<dbReference type="CDD" id="cd16663">
    <property type="entry name" value="RING-Ubox_PPIL2"/>
    <property type="match status" value="1"/>
</dbReference>
<dbReference type="GeneTree" id="ENSGT00940000153189"/>
<proteinExistence type="inferred from homology"/>
<dbReference type="GO" id="GO:0008380">
    <property type="term" value="P:RNA splicing"/>
    <property type="evidence" value="ECO:0007669"/>
    <property type="project" value="UniProtKB-KW"/>
</dbReference>
<dbReference type="InterPro" id="IPR020892">
    <property type="entry name" value="Cyclophilin-type_PPIase_CS"/>
</dbReference>
<comment type="similarity">
    <text evidence="4">Belongs to the cyclophilin-type PPIase family. PPIL2 subfamily.</text>
</comment>
<dbReference type="GO" id="GO:0000209">
    <property type="term" value="P:protein polyubiquitination"/>
    <property type="evidence" value="ECO:0007669"/>
    <property type="project" value="TreeGrafter"/>
</dbReference>
<comment type="pathway">
    <text evidence="3">Protein modification; protein ubiquitination.</text>
</comment>
<feature type="region of interest" description="Disordered" evidence="22">
    <location>
        <begin position="461"/>
        <end position="491"/>
    </location>
</feature>
<dbReference type="InterPro" id="IPR026951">
    <property type="entry name" value="PPIL2_U-box_dom"/>
</dbReference>
<dbReference type="GO" id="GO:0006397">
    <property type="term" value="P:mRNA processing"/>
    <property type="evidence" value="ECO:0007669"/>
    <property type="project" value="UniProtKB-KW"/>
</dbReference>
<dbReference type="PROSITE" id="PS51698">
    <property type="entry name" value="U_BOX"/>
    <property type="match status" value="1"/>
</dbReference>
<evidence type="ECO:0000256" key="3">
    <source>
        <dbReference type="ARBA" id="ARBA00004906"/>
    </source>
</evidence>
<reference evidence="25" key="3">
    <citation type="submission" date="2025-09" db="UniProtKB">
        <authorList>
            <consortium name="Ensembl"/>
        </authorList>
    </citation>
    <scope>IDENTIFICATION</scope>
</reference>
<dbReference type="InterPro" id="IPR044666">
    <property type="entry name" value="Cyclophilin_A-like"/>
</dbReference>
<evidence type="ECO:0000256" key="4">
    <source>
        <dbReference type="ARBA" id="ARBA00007930"/>
    </source>
</evidence>
<dbReference type="Ensembl" id="ENSCJPT00005032922.1">
    <property type="protein sequence ID" value="ENSCJPP00005024124.1"/>
    <property type="gene ID" value="ENSCJPG00005019021.1"/>
</dbReference>
<evidence type="ECO:0000256" key="11">
    <source>
        <dbReference type="ARBA" id="ARBA00022843"/>
    </source>
</evidence>
<keyword evidence="9" id="KW-0747">Spliceosome</keyword>
<evidence type="ECO:0000256" key="7">
    <source>
        <dbReference type="ARBA" id="ARBA00022664"/>
    </source>
</evidence>
<gene>
    <name evidence="25" type="primary">PPIL2</name>
</gene>